<dbReference type="Gene3D" id="2.60.120.1440">
    <property type="match status" value="1"/>
</dbReference>
<organism evidence="2 3">
    <name type="scientific">Sphingobium indicum BiD32</name>
    <dbReference type="NCBI Taxonomy" id="1301087"/>
    <lineage>
        <taxon>Bacteria</taxon>
        <taxon>Pseudomonadati</taxon>
        <taxon>Pseudomonadota</taxon>
        <taxon>Alphaproteobacteria</taxon>
        <taxon>Sphingomonadales</taxon>
        <taxon>Sphingomonadaceae</taxon>
        <taxon>Sphingobium</taxon>
    </lineage>
</organism>
<protein>
    <submittedName>
        <fullName evidence="2">Transcriptional regulator, putative</fullName>
    </submittedName>
</protein>
<reference evidence="2 3" key="1">
    <citation type="submission" date="2013-03" db="EMBL/GenBank/DDBJ databases">
        <authorList>
            <person name="Le V."/>
        </authorList>
    </citation>
    <scope>NUCLEOTIDE SEQUENCE [LARGE SCALE GENOMIC DNA]</scope>
    <source>
        <strain evidence="2 3">BiD32</strain>
    </source>
</reference>
<dbReference type="PIRSF" id="PIRSF018266">
    <property type="entry name" value="FecR"/>
    <property type="match status" value="1"/>
</dbReference>
<comment type="caution">
    <text evidence="2">The sequence shown here is derived from an EMBL/GenBank/DDBJ whole genome shotgun (WGS) entry which is preliminary data.</text>
</comment>
<feature type="domain" description="FecR protein" evidence="1">
    <location>
        <begin position="131"/>
        <end position="220"/>
    </location>
</feature>
<dbReference type="InterPro" id="IPR012373">
    <property type="entry name" value="Ferrdict_sens_TM"/>
</dbReference>
<dbReference type="Pfam" id="PF04773">
    <property type="entry name" value="FecR"/>
    <property type="match status" value="1"/>
</dbReference>
<gene>
    <name evidence="2" type="ORF">EBBID32_25080</name>
</gene>
<dbReference type="InterPro" id="IPR006860">
    <property type="entry name" value="FecR"/>
</dbReference>
<keyword evidence="3" id="KW-1185">Reference proteome</keyword>
<proteinExistence type="predicted"/>
<dbReference type="RefSeq" id="WP_006957729.1">
    <property type="nucleotide sequence ID" value="NZ_CAVK010000123.1"/>
</dbReference>
<dbReference type="Proteomes" id="UP000013201">
    <property type="component" value="Unassembled WGS sequence"/>
</dbReference>
<dbReference type="GO" id="GO:0016989">
    <property type="term" value="F:sigma factor antagonist activity"/>
    <property type="evidence" value="ECO:0007669"/>
    <property type="project" value="TreeGrafter"/>
</dbReference>
<evidence type="ECO:0000259" key="1">
    <source>
        <dbReference type="Pfam" id="PF04773"/>
    </source>
</evidence>
<accession>N1MR78</accession>
<dbReference type="AlphaFoldDB" id="N1MR78"/>
<dbReference type="EMBL" id="CAVK010000123">
    <property type="protein sequence ID" value="CCW18157.1"/>
    <property type="molecule type" value="Genomic_DNA"/>
</dbReference>
<evidence type="ECO:0000313" key="3">
    <source>
        <dbReference type="Proteomes" id="UP000013201"/>
    </source>
</evidence>
<dbReference type="PANTHER" id="PTHR30273">
    <property type="entry name" value="PERIPLASMIC SIGNAL SENSOR AND SIGMA FACTOR ACTIVATOR FECR-RELATED"/>
    <property type="match status" value="1"/>
</dbReference>
<dbReference type="PANTHER" id="PTHR30273:SF2">
    <property type="entry name" value="PROTEIN FECR"/>
    <property type="match status" value="1"/>
</dbReference>
<name>N1MR78_9SPHN</name>
<evidence type="ECO:0000313" key="2">
    <source>
        <dbReference type="EMBL" id="CCW18157.1"/>
    </source>
</evidence>
<sequence>MPDRFDVAASYLARIQSGTDSVSARRELDAWRNAAPENRDAADSVFAAWDAAGSAETSPEMQQMLADMRARYDQPGQDRGGAWKGWAIAAGLAAMLSVPATLWMIDHRRTADTVQRPVQSAAIADATRIANTDGGRRTVRLDDGSRITLDVGSAVRVAYSTGHRAVTLEKGRAHFVVHKDKQRPFVVTAGRLTATAVGTAFDVRLSTGGEEVMTSEGVVRVVTRFPAGTGGHATLLNAGMKLTQNAASVAVASIDVLHETAWTDGKIIFSGHCLSDVARQMNPYGRSSLVVGGDAANIAISGVFDLDNADGLAEALENQGLATVRHDGSHIFLSRAGATAPVSCRTKASSTRS</sequence>
<reference evidence="3" key="2">
    <citation type="submission" date="2013-04" db="EMBL/GenBank/DDBJ databases">
        <title>Bisphenol A degrading Sphingobium sp. strain BiD32.</title>
        <authorList>
            <person name="Nielsen J.L."/>
            <person name="Zhou N.A."/>
            <person name="Kjeldal H."/>
        </authorList>
    </citation>
    <scope>NUCLEOTIDE SEQUENCE [LARGE SCALE GENOMIC DNA]</scope>
    <source>
        <strain evidence="3">BiD32</strain>
    </source>
</reference>
<dbReference type="OrthoDB" id="9798846at2"/>